<dbReference type="AlphaFoldDB" id="A0A397T8T8"/>
<dbReference type="EMBL" id="QKYT01000117">
    <property type="protein sequence ID" value="RIA92775.1"/>
    <property type="molecule type" value="Genomic_DNA"/>
</dbReference>
<evidence type="ECO:0000313" key="2">
    <source>
        <dbReference type="Proteomes" id="UP000265703"/>
    </source>
</evidence>
<protein>
    <submittedName>
        <fullName evidence="1">Uncharacterized protein</fullName>
    </submittedName>
</protein>
<keyword evidence="2" id="KW-1185">Reference proteome</keyword>
<name>A0A397T8T8_9GLOM</name>
<accession>A0A397T8T8</accession>
<proteinExistence type="predicted"/>
<evidence type="ECO:0000313" key="1">
    <source>
        <dbReference type="EMBL" id="RIA92775.1"/>
    </source>
</evidence>
<dbReference type="OrthoDB" id="2417211at2759"/>
<sequence>MYNDNDYRLFLKSFEANGLERLSDTDEITKVITSLEKIEPGERYQIVASHITAIRKNVTWSQIEDKAIEDETLLAVKNFLNKMFKLTVEIFPHRIMYKNKQSIMEWDGILTCDNKVFLLETKHKMTAEHIENLINRLSEFQNKLEITDSLEFKKLLGKQHVGVACGTLFTDELRSMSIDKGLMVVFPSGDRYKVEAPQGLMGTVKVCTYL</sequence>
<reference evidence="1 2" key="1">
    <citation type="submission" date="2018-06" db="EMBL/GenBank/DDBJ databases">
        <title>Comparative genomics reveals the genomic features of Rhizophagus irregularis, R. cerebriforme, R. diaphanum and Gigaspora rosea, and their symbiotic lifestyle signature.</title>
        <authorList>
            <person name="Morin E."/>
            <person name="San Clemente H."/>
            <person name="Chen E.C.H."/>
            <person name="De La Providencia I."/>
            <person name="Hainaut M."/>
            <person name="Kuo A."/>
            <person name="Kohler A."/>
            <person name="Murat C."/>
            <person name="Tang N."/>
            <person name="Roy S."/>
            <person name="Loubradou J."/>
            <person name="Henrissat B."/>
            <person name="Grigoriev I.V."/>
            <person name="Corradi N."/>
            <person name="Roux C."/>
            <person name="Martin F.M."/>
        </authorList>
    </citation>
    <scope>NUCLEOTIDE SEQUENCE [LARGE SCALE GENOMIC DNA]</scope>
    <source>
        <strain evidence="1 2">DAOM 227022</strain>
    </source>
</reference>
<organism evidence="1 2">
    <name type="scientific">Glomus cerebriforme</name>
    <dbReference type="NCBI Taxonomy" id="658196"/>
    <lineage>
        <taxon>Eukaryota</taxon>
        <taxon>Fungi</taxon>
        <taxon>Fungi incertae sedis</taxon>
        <taxon>Mucoromycota</taxon>
        <taxon>Glomeromycotina</taxon>
        <taxon>Glomeromycetes</taxon>
        <taxon>Glomerales</taxon>
        <taxon>Glomeraceae</taxon>
        <taxon>Glomus</taxon>
    </lineage>
</organism>
<gene>
    <name evidence="1" type="ORF">C1645_691320</name>
</gene>
<comment type="caution">
    <text evidence="1">The sequence shown here is derived from an EMBL/GenBank/DDBJ whole genome shotgun (WGS) entry which is preliminary data.</text>
</comment>
<dbReference type="Proteomes" id="UP000265703">
    <property type="component" value="Unassembled WGS sequence"/>
</dbReference>